<dbReference type="AlphaFoldDB" id="A0A5C1QDR2"/>
<dbReference type="Proteomes" id="UP000323824">
    <property type="component" value="Chromosome"/>
</dbReference>
<dbReference type="KEGG" id="sper:EW093_16470"/>
<feature type="domain" description="Periplasmic binding protein" evidence="4">
    <location>
        <begin position="22"/>
        <end position="273"/>
    </location>
</feature>
<protein>
    <submittedName>
        <fullName evidence="5">LacI family transcriptional regulator</fullName>
    </submittedName>
</protein>
<comment type="similarity">
    <text evidence="2">Belongs to the bacterial solute-binding protein 2 family.</text>
</comment>
<accession>A0A5C1QDR2</accession>
<dbReference type="Pfam" id="PF13407">
    <property type="entry name" value="Peripla_BP_4"/>
    <property type="match status" value="1"/>
</dbReference>
<comment type="subcellular location">
    <subcellularLocation>
        <location evidence="1">Cell envelope</location>
    </subcellularLocation>
</comment>
<evidence type="ECO:0000256" key="2">
    <source>
        <dbReference type="ARBA" id="ARBA00007639"/>
    </source>
</evidence>
<dbReference type="SUPFAM" id="SSF53822">
    <property type="entry name" value="Periplasmic binding protein-like I"/>
    <property type="match status" value="1"/>
</dbReference>
<dbReference type="OrthoDB" id="9769193at2"/>
<dbReference type="InterPro" id="IPR025997">
    <property type="entry name" value="SBP_2_dom"/>
</dbReference>
<dbReference type="Gene3D" id="3.40.50.2300">
    <property type="match status" value="2"/>
</dbReference>
<organism evidence="5 6">
    <name type="scientific">Thiospirochaeta perfilievii</name>
    <dbReference type="NCBI Taxonomy" id="252967"/>
    <lineage>
        <taxon>Bacteria</taxon>
        <taxon>Pseudomonadati</taxon>
        <taxon>Spirochaetota</taxon>
        <taxon>Spirochaetia</taxon>
        <taxon>Spirochaetales</taxon>
        <taxon>Spirochaetaceae</taxon>
        <taxon>Thiospirochaeta</taxon>
    </lineage>
</organism>
<evidence type="ECO:0000313" key="6">
    <source>
        <dbReference type="Proteomes" id="UP000323824"/>
    </source>
</evidence>
<dbReference type="GO" id="GO:0030313">
    <property type="term" value="C:cell envelope"/>
    <property type="evidence" value="ECO:0007669"/>
    <property type="project" value="UniProtKB-SubCell"/>
</dbReference>
<proteinExistence type="inferred from homology"/>
<keyword evidence="6" id="KW-1185">Reference proteome</keyword>
<name>A0A5C1QDR2_9SPIO</name>
<evidence type="ECO:0000256" key="1">
    <source>
        <dbReference type="ARBA" id="ARBA00004196"/>
    </source>
</evidence>
<dbReference type="GO" id="GO:0030246">
    <property type="term" value="F:carbohydrate binding"/>
    <property type="evidence" value="ECO:0007669"/>
    <property type="project" value="UniProtKB-ARBA"/>
</dbReference>
<evidence type="ECO:0000313" key="5">
    <source>
        <dbReference type="EMBL" id="QEN06213.1"/>
    </source>
</evidence>
<dbReference type="PANTHER" id="PTHR46847:SF1">
    <property type="entry name" value="D-ALLOSE-BINDING PERIPLASMIC PROTEIN-RELATED"/>
    <property type="match status" value="1"/>
</dbReference>
<dbReference type="RefSeq" id="WP_149569446.1">
    <property type="nucleotide sequence ID" value="NZ_CP035807.1"/>
</dbReference>
<reference evidence="5 6" key="1">
    <citation type="submission" date="2019-02" db="EMBL/GenBank/DDBJ databases">
        <authorList>
            <person name="Fomenkov A."/>
            <person name="Dubinina G."/>
            <person name="Grabovich M."/>
            <person name="Vincze T."/>
            <person name="Roberts R.J."/>
        </authorList>
    </citation>
    <scope>NUCLEOTIDE SEQUENCE [LARGE SCALE GENOMIC DNA]</scope>
    <source>
        <strain evidence="5 6">P</strain>
    </source>
</reference>
<dbReference type="InterPro" id="IPR028082">
    <property type="entry name" value="Peripla_BP_I"/>
</dbReference>
<dbReference type="PANTHER" id="PTHR46847">
    <property type="entry name" value="D-ALLOSE-BINDING PERIPLASMIC PROTEIN-RELATED"/>
    <property type="match status" value="1"/>
</dbReference>
<keyword evidence="3" id="KW-0732">Signal</keyword>
<dbReference type="EMBL" id="CP035807">
    <property type="protein sequence ID" value="QEN06213.1"/>
    <property type="molecule type" value="Genomic_DNA"/>
</dbReference>
<evidence type="ECO:0000256" key="3">
    <source>
        <dbReference type="ARBA" id="ARBA00022729"/>
    </source>
</evidence>
<sequence>MKRYVFIILCLAPLLNLYTEDVAVITAGGGKFFWNEIIKGALQAGEDYNLTIYSRGPSDEQNYQSQNAAISTAIERGCKIILLAPTSKEQRVFIKDLKDKGYPTIFIDRDIGGDRVALIETDNYSAGVLAGKKMVKALNGKGRVAILRMAKGLLSTTDREEGFKKTVTELGLEVVFDDYIGVDVGVGRKNSYDILEKLPEIDGVFTPNESTTISTIVSLRRLHREGDIIHIGFDTSDLIYRAIESKDIYGVIIQKPFDIGYNGVKEASKYLNGLTEIEGYKTGFDFINFLNISDHLADNDRD</sequence>
<evidence type="ECO:0000259" key="4">
    <source>
        <dbReference type="Pfam" id="PF13407"/>
    </source>
</evidence>
<gene>
    <name evidence="5" type="ORF">EW093_16470</name>
</gene>
<reference evidence="5 6" key="2">
    <citation type="submission" date="2019-09" db="EMBL/GenBank/DDBJ databases">
        <title>Complete Genome Sequence and Methylome Analysis of free living Spirochaetas.</title>
        <authorList>
            <person name="Leshcheva N."/>
            <person name="Mikheeva N."/>
        </authorList>
    </citation>
    <scope>NUCLEOTIDE SEQUENCE [LARGE SCALE GENOMIC DNA]</scope>
    <source>
        <strain evidence="5 6">P</strain>
    </source>
</reference>